<accession>A0ABQ0ASD0</accession>
<dbReference type="PANTHER" id="PTHR44846:SF1">
    <property type="entry name" value="MANNOSYL-D-GLYCERATE TRANSPORT_METABOLISM SYSTEM REPRESSOR MNGR-RELATED"/>
    <property type="match status" value="1"/>
</dbReference>
<dbReference type="EMBL" id="BAABXL010000001">
    <property type="protein sequence ID" value="GAA6266950.1"/>
    <property type="molecule type" value="Genomic_DNA"/>
</dbReference>
<evidence type="ECO:0000256" key="3">
    <source>
        <dbReference type="ARBA" id="ARBA00023163"/>
    </source>
</evidence>
<gene>
    <name evidence="5" type="ORF">F130042H8_00100</name>
</gene>
<dbReference type="InterPro" id="IPR000524">
    <property type="entry name" value="Tscrpt_reg_HTH_GntR"/>
</dbReference>
<dbReference type="PRINTS" id="PR00035">
    <property type="entry name" value="HTHGNTR"/>
</dbReference>
<reference evidence="5 6" key="1">
    <citation type="submission" date="2024-04" db="EMBL/GenBank/DDBJ databases">
        <title>Defined microbial consortia suppress multidrug-resistant proinflammatory Enterobacteriaceae via ecological control.</title>
        <authorList>
            <person name="Furuichi M."/>
            <person name="Kawaguchi T."/>
            <person name="Pust M."/>
            <person name="Yasuma K."/>
            <person name="Plichta D."/>
            <person name="Hasegawa N."/>
            <person name="Ohya T."/>
            <person name="Bhattarai S."/>
            <person name="Sasajima S."/>
            <person name="Aoto Y."/>
            <person name="Tuganbaev T."/>
            <person name="Yaginuma M."/>
            <person name="Ueda M."/>
            <person name="Okahashi N."/>
            <person name="Amafuji K."/>
            <person name="Kiridooshi Y."/>
            <person name="Sugita K."/>
            <person name="Strazar M."/>
            <person name="Skelly A."/>
            <person name="Suda W."/>
            <person name="Hattori M."/>
            <person name="Nakamoto N."/>
            <person name="Caballero S."/>
            <person name="Norman J."/>
            <person name="Olle B."/>
            <person name="Tanoue T."/>
            <person name="Arita M."/>
            <person name="Bucci V."/>
            <person name="Atarashi K."/>
            <person name="Xavier R."/>
            <person name="Honda K."/>
        </authorList>
    </citation>
    <scope>NUCLEOTIDE SEQUENCE [LARGE SCALE GENOMIC DNA]</scope>
    <source>
        <strain evidence="6">f13</strain>
    </source>
</reference>
<dbReference type="CDD" id="cd07377">
    <property type="entry name" value="WHTH_GntR"/>
    <property type="match status" value="1"/>
</dbReference>
<dbReference type="PANTHER" id="PTHR44846">
    <property type="entry name" value="MANNOSYL-D-GLYCERATE TRANSPORT/METABOLISM SYSTEM REPRESSOR MNGR-RELATED"/>
    <property type="match status" value="1"/>
</dbReference>
<dbReference type="InterPro" id="IPR036388">
    <property type="entry name" value="WH-like_DNA-bd_sf"/>
</dbReference>
<dbReference type="InterPro" id="IPR036390">
    <property type="entry name" value="WH_DNA-bd_sf"/>
</dbReference>
<feature type="domain" description="HTH gntR-type" evidence="4">
    <location>
        <begin position="1"/>
        <end position="69"/>
    </location>
</feature>
<keyword evidence="1" id="KW-0805">Transcription regulation</keyword>
<organism evidence="5 6">
    <name type="scientific">Enterocloster alcoholdehydrogenati</name>
    <dbReference type="NCBI Taxonomy" id="2547410"/>
    <lineage>
        <taxon>Bacteria</taxon>
        <taxon>Bacillati</taxon>
        <taxon>Bacillota</taxon>
        <taxon>Clostridia</taxon>
        <taxon>Lachnospirales</taxon>
        <taxon>Lachnospiraceae</taxon>
        <taxon>Enterocloster</taxon>
    </lineage>
</organism>
<evidence type="ECO:0000313" key="5">
    <source>
        <dbReference type="EMBL" id="GAA6266950.1"/>
    </source>
</evidence>
<sequence>MKKYEKVKEYLLERILDGTYVPDLPIPPERELASLLDVNRMTVRRAVEELMYDGYLIRKKGSGTYLTREKVRKNELIAAGEEEKNQAIRLISCRYCKEGSYGFRMLGIPENGREGYWRIRRVRSIHMIPFAYEDIYLREEYFKEVDESYHSIGLHEMVREKGKEIHVLRQQQVEALLCLKTTGDILNVREGSPILQIKTWFYRESDQGLMLYCRSYHPGDTYTFQSQKMAIGCEGCDLASSGVCIRSSVRVFDS</sequence>
<dbReference type="InterPro" id="IPR011663">
    <property type="entry name" value="UTRA"/>
</dbReference>
<keyword evidence="3" id="KW-0804">Transcription</keyword>
<dbReference type="RefSeq" id="WP_390468703.1">
    <property type="nucleotide sequence ID" value="NZ_BAABXL010000001.1"/>
</dbReference>
<dbReference type="SUPFAM" id="SSF64288">
    <property type="entry name" value="Chorismate lyase-like"/>
    <property type="match status" value="1"/>
</dbReference>
<keyword evidence="6" id="KW-1185">Reference proteome</keyword>
<dbReference type="SMART" id="SM00866">
    <property type="entry name" value="UTRA"/>
    <property type="match status" value="1"/>
</dbReference>
<keyword evidence="2" id="KW-0238">DNA-binding</keyword>
<dbReference type="SUPFAM" id="SSF46785">
    <property type="entry name" value="Winged helix' DNA-binding domain"/>
    <property type="match status" value="1"/>
</dbReference>
<protein>
    <submittedName>
        <fullName evidence="5">GntR family transcriptional regulator</fullName>
    </submittedName>
</protein>
<evidence type="ECO:0000259" key="4">
    <source>
        <dbReference type="PROSITE" id="PS50949"/>
    </source>
</evidence>
<evidence type="ECO:0000313" key="6">
    <source>
        <dbReference type="Proteomes" id="UP001600894"/>
    </source>
</evidence>
<comment type="caution">
    <text evidence="5">The sequence shown here is derived from an EMBL/GenBank/DDBJ whole genome shotgun (WGS) entry which is preliminary data.</text>
</comment>
<dbReference type="Pfam" id="PF07702">
    <property type="entry name" value="UTRA"/>
    <property type="match status" value="1"/>
</dbReference>
<dbReference type="Pfam" id="PF00392">
    <property type="entry name" value="GntR"/>
    <property type="match status" value="1"/>
</dbReference>
<dbReference type="Gene3D" id="3.40.1410.10">
    <property type="entry name" value="Chorismate lyase-like"/>
    <property type="match status" value="1"/>
</dbReference>
<dbReference type="SMART" id="SM00345">
    <property type="entry name" value="HTH_GNTR"/>
    <property type="match status" value="1"/>
</dbReference>
<dbReference type="InterPro" id="IPR050679">
    <property type="entry name" value="Bact_HTH_transcr_reg"/>
</dbReference>
<proteinExistence type="predicted"/>
<dbReference type="Proteomes" id="UP001600894">
    <property type="component" value="Unassembled WGS sequence"/>
</dbReference>
<evidence type="ECO:0000256" key="1">
    <source>
        <dbReference type="ARBA" id="ARBA00023015"/>
    </source>
</evidence>
<name>A0ABQ0ASD0_9FIRM</name>
<dbReference type="PROSITE" id="PS50949">
    <property type="entry name" value="HTH_GNTR"/>
    <property type="match status" value="1"/>
</dbReference>
<dbReference type="Gene3D" id="1.10.10.10">
    <property type="entry name" value="Winged helix-like DNA-binding domain superfamily/Winged helix DNA-binding domain"/>
    <property type="match status" value="1"/>
</dbReference>
<evidence type="ECO:0000256" key="2">
    <source>
        <dbReference type="ARBA" id="ARBA00023125"/>
    </source>
</evidence>
<dbReference type="InterPro" id="IPR028978">
    <property type="entry name" value="Chorismate_lyase_/UTRA_dom_sf"/>
</dbReference>